<organism evidence="1 2">
    <name type="scientific">Racocetra persica</name>
    <dbReference type="NCBI Taxonomy" id="160502"/>
    <lineage>
        <taxon>Eukaryota</taxon>
        <taxon>Fungi</taxon>
        <taxon>Fungi incertae sedis</taxon>
        <taxon>Mucoromycota</taxon>
        <taxon>Glomeromycotina</taxon>
        <taxon>Glomeromycetes</taxon>
        <taxon>Diversisporales</taxon>
        <taxon>Gigasporaceae</taxon>
        <taxon>Racocetra</taxon>
    </lineage>
</organism>
<dbReference type="EMBL" id="CAJVQC010022224">
    <property type="protein sequence ID" value="CAG8717036.1"/>
    <property type="molecule type" value="Genomic_DNA"/>
</dbReference>
<evidence type="ECO:0000313" key="1">
    <source>
        <dbReference type="EMBL" id="CAG8717036.1"/>
    </source>
</evidence>
<comment type="caution">
    <text evidence="1">The sequence shown here is derived from an EMBL/GenBank/DDBJ whole genome shotgun (WGS) entry which is preliminary data.</text>
</comment>
<proteinExistence type="predicted"/>
<gene>
    <name evidence="1" type="ORF">RPERSI_LOCUS10979</name>
</gene>
<name>A0ACA9PN38_9GLOM</name>
<feature type="non-terminal residue" evidence="1">
    <location>
        <position position="1"/>
    </location>
</feature>
<protein>
    <submittedName>
        <fullName evidence="1">5624_t:CDS:1</fullName>
    </submittedName>
</protein>
<keyword evidence="2" id="KW-1185">Reference proteome</keyword>
<dbReference type="Proteomes" id="UP000789920">
    <property type="component" value="Unassembled WGS sequence"/>
</dbReference>
<accession>A0ACA9PN38</accession>
<evidence type="ECO:0000313" key="2">
    <source>
        <dbReference type="Proteomes" id="UP000789920"/>
    </source>
</evidence>
<sequence length="297" mass="32216">RIISVQKPPSSLTQSDDINELIVLDMTNSFNSSNPPLNAITSNAQNISFHGMSTGGSNNDLMVVWGGETVNSTDSILLLYFDTKNQQMNTQSPLNPPPGRIGHSMVTRVNDSMVYIFGGYDGTSGELLGQPSQTGSFHNELYKLDTRSNNINFIAITSQSSTLPQRRAQHSATILSNGKIYIIGGLTFNDTIGQLGLVPMSEIDIFDTISDSWSKVIVASANLPQDRRLHGAVGTSSNKIIIFGGADLNLRKYQDIAVLDTLNDNLSWTKPTTNGDLPSARYSHTFTIVGNNAIVAY</sequence>
<reference evidence="1" key="1">
    <citation type="submission" date="2021-06" db="EMBL/GenBank/DDBJ databases">
        <authorList>
            <person name="Kallberg Y."/>
            <person name="Tangrot J."/>
            <person name="Rosling A."/>
        </authorList>
    </citation>
    <scope>NUCLEOTIDE SEQUENCE</scope>
    <source>
        <strain evidence="1">MA461A</strain>
    </source>
</reference>
<feature type="non-terminal residue" evidence="1">
    <location>
        <position position="297"/>
    </location>
</feature>